<gene>
    <name evidence="1" type="ORF">EC9_52510</name>
</gene>
<evidence type="ECO:0000313" key="1">
    <source>
        <dbReference type="EMBL" id="QDS91032.1"/>
    </source>
</evidence>
<dbReference type="AlphaFoldDB" id="A0A517M820"/>
<dbReference type="Gene3D" id="3.30.1490.300">
    <property type="match status" value="1"/>
</dbReference>
<sequence length="635" mass="70999" precursor="true">MQLGKEHNYEDAIYFAQAASVPADFRFQDLADKATELVERLTQRRDKYTAKVDQVVPAAKVASEQGRLNDVIQLLSSVPRALLSDDVWALAERAKASLNEKGDLTQEIRDAVARRDFQDAGELLDRMLHLNPDQPKFVKLAGQVGNELMKAALKLCESGQYPAADKRLACVPDVAKNETYRKMRSMLDELFWVRNHLIRYPYATPALAKIGKKLTKLTPNDPNAIKMHEQLVQRVESGERNERGAHARWNLDNPEFYRCEVNQLAKLQSIDCDAAAAIQERPLRFATAIGAALQGIGKARYDMRFAGKPQASGIKKLLQRKKQQTAAAWGLDIGPSSIRLVRMELVDEATKPKITEAEYLEFAAPLSRPGKEMTASVAIREKLDLLAEKFPLKDEPVWILSPGRQALGRFLEMPPSDDKKLNGLIEAEVEHQFPVPPSQLVWRHWLADPSTEGAAPRYAAIIGVRDFVVDQQMRLFGEVEIEPAGMQVEPVALANLATFEFADVLKTEEFTITPPAIAILDVGVETSILMVCTENAFSYRTFDMGGDLWSGALARQQKATMDKADQLKAAIVDQPQLAPLFESLDEPFGRYNMRLKQMFAACRSNLGEFVLKGLWCTGGGCQIHGFMERIFSDEQ</sequence>
<keyword evidence="2" id="KW-1185">Reference proteome</keyword>
<dbReference type="InterPro" id="IPR050696">
    <property type="entry name" value="FtsA/MreB"/>
</dbReference>
<dbReference type="PANTHER" id="PTHR32432">
    <property type="entry name" value="CELL DIVISION PROTEIN FTSA-RELATED"/>
    <property type="match status" value="1"/>
</dbReference>
<protein>
    <submittedName>
        <fullName evidence="1">Competence protein A</fullName>
    </submittedName>
</protein>
<dbReference type="Gene3D" id="3.30.420.40">
    <property type="match status" value="2"/>
</dbReference>
<dbReference type="EMBL" id="CP036261">
    <property type="protein sequence ID" value="QDS91032.1"/>
    <property type="molecule type" value="Genomic_DNA"/>
</dbReference>
<dbReference type="PANTHER" id="PTHR32432:SF3">
    <property type="entry name" value="ETHANOLAMINE UTILIZATION PROTEIN EUTJ"/>
    <property type="match status" value="1"/>
</dbReference>
<name>A0A517M820_9BACT</name>
<organism evidence="1 2">
    <name type="scientific">Rosistilla ulvae</name>
    <dbReference type="NCBI Taxonomy" id="1930277"/>
    <lineage>
        <taxon>Bacteria</taxon>
        <taxon>Pseudomonadati</taxon>
        <taxon>Planctomycetota</taxon>
        <taxon>Planctomycetia</taxon>
        <taxon>Pirellulales</taxon>
        <taxon>Pirellulaceae</taxon>
        <taxon>Rosistilla</taxon>
    </lineage>
</organism>
<dbReference type="KEGG" id="ruv:EC9_52510"/>
<accession>A0A517M820</accession>
<reference evidence="1 2" key="1">
    <citation type="submission" date="2019-02" db="EMBL/GenBank/DDBJ databases">
        <title>Deep-cultivation of Planctomycetes and their phenomic and genomic characterization uncovers novel biology.</title>
        <authorList>
            <person name="Wiegand S."/>
            <person name="Jogler M."/>
            <person name="Boedeker C."/>
            <person name="Pinto D."/>
            <person name="Vollmers J."/>
            <person name="Rivas-Marin E."/>
            <person name="Kohn T."/>
            <person name="Peeters S.H."/>
            <person name="Heuer A."/>
            <person name="Rast P."/>
            <person name="Oberbeckmann S."/>
            <person name="Bunk B."/>
            <person name="Jeske O."/>
            <person name="Meyerdierks A."/>
            <person name="Storesund J.E."/>
            <person name="Kallscheuer N."/>
            <person name="Luecker S."/>
            <person name="Lage O.M."/>
            <person name="Pohl T."/>
            <person name="Merkel B.J."/>
            <person name="Hornburger P."/>
            <person name="Mueller R.-W."/>
            <person name="Bruemmer F."/>
            <person name="Labrenz M."/>
            <person name="Spormann A.M."/>
            <person name="Op den Camp H."/>
            <person name="Overmann J."/>
            <person name="Amann R."/>
            <person name="Jetten M.S.M."/>
            <person name="Mascher T."/>
            <person name="Medema M.H."/>
            <person name="Devos D.P."/>
            <person name="Kaster A.-K."/>
            <person name="Ovreas L."/>
            <person name="Rohde M."/>
            <person name="Galperin M.Y."/>
            <person name="Jogler C."/>
        </authorList>
    </citation>
    <scope>NUCLEOTIDE SEQUENCE [LARGE SCALE GENOMIC DNA]</scope>
    <source>
        <strain evidence="1 2">EC9</strain>
    </source>
</reference>
<dbReference type="Proteomes" id="UP000319557">
    <property type="component" value="Chromosome"/>
</dbReference>
<proteinExistence type="predicted"/>
<evidence type="ECO:0000313" key="2">
    <source>
        <dbReference type="Proteomes" id="UP000319557"/>
    </source>
</evidence>